<name>A0A0H3K1B2_SYNP6</name>
<dbReference type="KEGG" id="syc:syc0807_c"/>
<organism evidence="1 2">
    <name type="scientific">Synechococcus sp. (strain ATCC 27144 / PCC 6301 / SAUG 1402/1)</name>
    <name type="common">Anacystis nidulans</name>
    <dbReference type="NCBI Taxonomy" id="269084"/>
    <lineage>
        <taxon>Bacteria</taxon>
        <taxon>Bacillati</taxon>
        <taxon>Cyanobacteriota</taxon>
        <taxon>Cyanophyceae</taxon>
        <taxon>Synechococcales</taxon>
        <taxon>Synechococcaceae</taxon>
        <taxon>Synechococcus</taxon>
    </lineage>
</organism>
<proteinExistence type="predicted"/>
<evidence type="ECO:0000313" key="2">
    <source>
        <dbReference type="Proteomes" id="UP000001175"/>
    </source>
</evidence>
<dbReference type="EMBL" id="AP008231">
    <property type="protein sequence ID" value="BAD78997.1"/>
    <property type="molecule type" value="Genomic_DNA"/>
</dbReference>
<evidence type="ECO:0000313" key="1">
    <source>
        <dbReference type="EMBL" id="BAD78997.1"/>
    </source>
</evidence>
<dbReference type="AlphaFoldDB" id="A0A0H3K1B2"/>
<accession>A0A0H3K1B2</accession>
<gene>
    <name evidence="1" type="ordered locus">syc0807_c</name>
</gene>
<sequence length="147" mass="16478">MPEFLSRLQYCNDANARAILEPELCLTAEGLWWCGLSAEEIEVRIADLYGLGDSEVLLVKNHLGQFCSEIYTLQQRRIVELYASGLTCYKVASWLQKEFGRHALSQKSVYNVVQRYMEGRGPEAIAVGQASYRGAKNRKKNPASTAG</sequence>
<dbReference type="RefSeq" id="WP_011243119.1">
    <property type="nucleotide sequence ID" value="NC_006576.1"/>
</dbReference>
<protein>
    <submittedName>
        <fullName evidence="1">Uncharacterized protein</fullName>
    </submittedName>
</protein>
<reference evidence="1 2" key="1">
    <citation type="journal article" date="2007" name="Photosyn. Res.">
        <title>Complete nucleotide sequence of the freshwater unicellular cyanobacterium Synechococcus elongatus PCC 6301 chromosome: gene content and organization.</title>
        <authorList>
            <person name="Sugita C."/>
            <person name="Ogata K."/>
            <person name="Shikata M."/>
            <person name="Jikuya H."/>
            <person name="Takano J."/>
            <person name="Furumichi M."/>
            <person name="Kanehisa M."/>
            <person name="Omata T."/>
            <person name="Sugiura M."/>
            <person name="Sugita M."/>
        </authorList>
    </citation>
    <scope>NUCLEOTIDE SEQUENCE [LARGE SCALE GENOMIC DNA]</scope>
    <source>
        <strain evidence="2">ATCC 27144 / PCC 6301 / SAUG 1402/1</strain>
    </source>
</reference>
<dbReference type="GeneID" id="72429563"/>
<dbReference type="Proteomes" id="UP000001175">
    <property type="component" value="Chromosome"/>
</dbReference>